<dbReference type="PANTHER" id="PTHR43065:SF46">
    <property type="entry name" value="C4-DICARBOXYLATE TRANSPORT SENSOR PROTEIN DCTB"/>
    <property type="match status" value="1"/>
</dbReference>
<dbReference type="Gene3D" id="1.10.287.130">
    <property type="match status" value="1"/>
</dbReference>
<dbReference type="Pfam" id="PF02518">
    <property type="entry name" value="HATPase_c"/>
    <property type="match status" value="1"/>
</dbReference>
<keyword evidence="5" id="KW-0418">Kinase</keyword>
<dbReference type="AlphaFoldDB" id="A0A9X9WHU6"/>
<dbReference type="PRINTS" id="PR00344">
    <property type="entry name" value="BCTRLSENSOR"/>
</dbReference>
<evidence type="ECO:0000313" key="11">
    <source>
        <dbReference type="Proteomes" id="UP000746741"/>
    </source>
</evidence>
<keyword evidence="7" id="KW-0902">Two-component regulatory system</keyword>
<evidence type="ECO:0000256" key="4">
    <source>
        <dbReference type="ARBA" id="ARBA00022741"/>
    </source>
</evidence>
<dbReference type="EMBL" id="JAAEDK010000022">
    <property type="protein sequence ID" value="MBR0659906.1"/>
    <property type="molecule type" value="Genomic_DNA"/>
</dbReference>
<dbReference type="InterPro" id="IPR003594">
    <property type="entry name" value="HATPase_dom"/>
</dbReference>
<dbReference type="GO" id="GO:0005524">
    <property type="term" value="F:ATP binding"/>
    <property type="evidence" value="ECO:0007669"/>
    <property type="project" value="UniProtKB-KW"/>
</dbReference>
<evidence type="ECO:0000256" key="7">
    <source>
        <dbReference type="ARBA" id="ARBA00023012"/>
    </source>
</evidence>
<evidence type="ECO:0000256" key="2">
    <source>
        <dbReference type="ARBA" id="ARBA00012438"/>
    </source>
</evidence>
<dbReference type="InterPro" id="IPR036890">
    <property type="entry name" value="HATPase_C_sf"/>
</dbReference>
<keyword evidence="3" id="KW-0808">Transferase</keyword>
<evidence type="ECO:0000256" key="1">
    <source>
        <dbReference type="ARBA" id="ARBA00000085"/>
    </source>
</evidence>
<name>A0A9X9WHU6_9PROT</name>
<dbReference type="PANTHER" id="PTHR43065">
    <property type="entry name" value="SENSOR HISTIDINE KINASE"/>
    <property type="match status" value="1"/>
</dbReference>
<dbReference type="Gene3D" id="3.30.565.10">
    <property type="entry name" value="Histidine kinase-like ATPase, C-terminal domain"/>
    <property type="match status" value="1"/>
</dbReference>
<evidence type="ECO:0000256" key="3">
    <source>
        <dbReference type="ARBA" id="ARBA00022679"/>
    </source>
</evidence>
<keyword evidence="11" id="KW-1185">Reference proteome</keyword>
<dbReference type="GO" id="GO:0000160">
    <property type="term" value="P:phosphorelay signal transduction system"/>
    <property type="evidence" value="ECO:0007669"/>
    <property type="project" value="UniProtKB-KW"/>
</dbReference>
<dbReference type="InterPro" id="IPR005467">
    <property type="entry name" value="His_kinase_dom"/>
</dbReference>
<dbReference type="SMART" id="SM00387">
    <property type="entry name" value="HATPase_c"/>
    <property type="match status" value="1"/>
</dbReference>
<dbReference type="Proteomes" id="UP001138708">
    <property type="component" value="Unassembled WGS sequence"/>
</dbReference>
<dbReference type="EC" id="2.7.13.3" evidence="2"/>
<evidence type="ECO:0000259" key="8">
    <source>
        <dbReference type="PROSITE" id="PS50109"/>
    </source>
</evidence>
<gene>
    <name evidence="10" type="ORF">GWK15_01750</name>
    <name evidence="9" type="ORF">GXW75_11655</name>
</gene>
<dbReference type="GO" id="GO:0004673">
    <property type="term" value="F:protein histidine kinase activity"/>
    <property type="evidence" value="ECO:0007669"/>
    <property type="project" value="UniProtKB-EC"/>
</dbReference>
<keyword evidence="6" id="KW-0067">ATP-binding</keyword>
<organism evidence="9 12">
    <name type="scientific">Neoroseomonas oryzicola</name>
    <dbReference type="NCBI Taxonomy" id="535904"/>
    <lineage>
        <taxon>Bacteria</taxon>
        <taxon>Pseudomonadati</taxon>
        <taxon>Pseudomonadota</taxon>
        <taxon>Alphaproteobacteria</taxon>
        <taxon>Acetobacterales</taxon>
        <taxon>Acetobacteraceae</taxon>
        <taxon>Neoroseomonas</taxon>
    </lineage>
</organism>
<sequence>MAAALIAAAAVPVMARLAFGDPAQAARGAALLQAERLSARAVLSVSITLDNARAALRAAAAQGGDPARTGAEGSEAELVMRRVSPEGPTAAPRGVTAERARGGLRLVVEERVPEPPSPDAGQFVGTVRMPLRAIDGMPQAAVGLADPASSRLLPIGGAEPDLRAAERALASRAKGPGAAHALVEAEQGGTMTAVAWTPVPGTRLVAFAAVPVDPAPGPRAWPWLVGLLSAGIGAAVVLIAHGAHERRRIADALERAKRDHEAAIHALAERQNLETLGRLTAGVAHDMGNVLQAVELYLRSIPGSLDDRAATLRLVERARAAARRGAVGARDLLALARGAEQPPEPTDIRPLLGELADVMQELLGEAYTVRVDVSPQLPRVLAEPGDLEAMLINLATNSRDAMAEAGHGVLSISATMVGAPEASTAAPDLPGGEWVRIVVADTGVGMDPEVLERAMEPFFTTKPRGRGTGLGLAMAREFAERSGGLLRIESVPGSGTRASLFLHPASEAGPAAATDANVAPMVKNTLSHRAGPAGNIHAPG</sequence>
<evidence type="ECO:0000313" key="9">
    <source>
        <dbReference type="EMBL" id="MBR0659906.1"/>
    </source>
</evidence>
<evidence type="ECO:0000256" key="5">
    <source>
        <dbReference type="ARBA" id="ARBA00022777"/>
    </source>
</evidence>
<dbReference type="InterPro" id="IPR004358">
    <property type="entry name" value="Sig_transdc_His_kin-like_C"/>
</dbReference>
<reference evidence="9" key="1">
    <citation type="submission" date="2020-01" db="EMBL/GenBank/DDBJ databases">
        <authorList>
            <person name="Rat A."/>
        </authorList>
    </citation>
    <scope>NUCLEOTIDE SEQUENCE</scope>
    <source>
        <strain evidence="9">LMG 31161</strain>
    </source>
</reference>
<reference evidence="9" key="3">
    <citation type="journal article" date="2021" name="Syst. Appl. Microbiol.">
        <title>Roseomonas hellenica sp. nov., isolated from roots of wild-growing Alkanna tinctoria.</title>
        <authorList>
            <person name="Rat A."/>
            <person name="Naranjo H.D."/>
            <person name="Lebbe L."/>
            <person name="Cnockaert M."/>
            <person name="Krigas N."/>
            <person name="Grigoriadou K."/>
            <person name="Maloupa E."/>
            <person name="Willems A."/>
        </authorList>
    </citation>
    <scope>NUCLEOTIDE SEQUENCE</scope>
    <source>
        <strain evidence="9">LMG 31161</strain>
    </source>
</reference>
<evidence type="ECO:0000256" key="6">
    <source>
        <dbReference type="ARBA" id="ARBA00022840"/>
    </source>
</evidence>
<dbReference type="EMBL" id="JAAVUP010000001">
    <property type="protein sequence ID" value="NKE15654.1"/>
    <property type="molecule type" value="Genomic_DNA"/>
</dbReference>
<protein>
    <recommendedName>
        <fullName evidence="2">histidine kinase</fullName>
        <ecNumber evidence="2">2.7.13.3</ecNumber>
    </recommendedName>
</protein>
<evidence type="ECO:0000313" key="10">
    <source>
        <dbReference type="EMBL" id="NKE15654.1"/>
    </source>
</evidence>
<dbReference type="PROSITE" id="PS50109">
    <property type="entry name" value="HIS_KIN"/>
    <property type="match status" value="1"/>
</dbReference>
<comment type="caution">
    <text evidence="9">The sequence shown here is derived from an EMBL/GenBank/DDBJ whole genome shotgun (WGS) entry which is preliminary data.</text>
</comment>
<proteinExistence type="predicted"/>
<comment type="catalytic activity">
    <reaction evidence="1">
        <text>ATP + protein L-histidine = ADP + protein N-phospho-L-histidine.</text>
        <dbReference type="EC" id="2.7.13.3"/>
    </reaction>
</comment>
<keyword evidence="4" id="KW-0547">Nucleotide-binding</keyword>
<evidence type="ECO:0000313" key="12">
    <source>
        <dbReference type="Proteomes" id="UP001138708"/>
    </source>
</evidence>
<accession>A0A9X9WHU6</accession>
<dbReference type="RefSeq" id="WP_168038458.1">
    <property type="nucleotide sequence ID" value="NZ_JAAEDK010000022.1"/>
</dbReference>
<dbReference type="Proteomes" id="UP000746741">
    <property type="component" value="Unassembled WGS sequence"/>
</dbReference>
<reference evidence="10 11" key="2">
    <citation type="submission" date="2020-02" db="EMBL/GenBank/DDBJ databases">
        <authorList>
            <person name="Sun Q."/>
            <person name="Inoue M."/>
        </authorList>
    </citation>
    <scope>NUCLEOTIDE SEQUENCE [LARGE SCALE GENOMIC DNA]</scope>
    <source>
        <strain evidence="10 11">KCTC 22478</strain>
    </source>
</reference>
<dbReference type="SUPFAM" id="SSF55874">
    <property type="entry name" value="ATPase domain of HSP90 chaperone/DNA topoisomerase II/histidine kinase"/>
    <property type="match status" value="1"/>
</dbReference>
<feature type="domain" description="Histidine kinase" evidence="8">
    <location>
        <begin position="282"/>
        <end position="506"/>
    </location>
</feature>